<dbReference type="Proteomes" id="UP000315636">
    <property type="component" value="Unassembled WGS sequence"/>
</dbReference>
<evidence type="ECO:0000259" key="1">
    <source>
        <dbReference type="Pfam" id="PF03190"/>
    </source>
</evidence>
<dbReference type="CDD" id="cd02955">
    <property type="entry name" value="SSP411"/>
    <property type="match status" value="1"/>
</dbReference>
<dbReference type="SUPFAM" id="SSF48208">
    <property type="entry name" value="Six-hairpin glycosidases"/>
    <property type="match status" value="1"/>
</dbReference>
<name>A0A521F456_9BACL</name>
<dbReference type="InterPro" id="IPR036249">
    <property type="entry name" value="Thioredoxin-like_sf"/>
</dbReference>
<dbReference type="Gene3D" id="1.50.10.20">
    <property type="match status" value="1"/>
</dbReference>
<dbReference type="Gene3D" id="1.50.10.10">
    <property type="match status" value="1"/>
</dbReference>
<dbReference type="EMBL" id="FXTI01000012">
    <property type="protein sequence ID" value="SMO90401.1"/>
    <property type="molecule type" value="Genomic_DNA"/>
</dbReference>
<keyword evidence="3" id="KW-1185">Reference proteome</keyword>
<dbReference type="GO" id="GO:0005975">
    <property type="term" value="P:carbohydrate metabolic process"/>
    <property type="evidence" value="ECO:0007669"/>
    <property type="project" value="InterPro"/>
</dbReference>
<evidence type="ECO:0000313" key="3">
    <source>
        <dbReference type="Proteomes" id="UP000315636"/>
    </source>
</evidence>
<accession>A0A521F456</accession>
<dbReference type="PANTHER" id="PTHR42899">
    <property type="entry name" value="SPERMATOGENESIS-ASSOCIATED PROTEIN 20"/>
    <property type="match status" value="1"/>
</dbReference>
<dbReference type="InterPro" id="IPR008928">
    <property type="entry name" value="6-hairpin_glycosidase_sf"/>
</dbReference>
<sequence length="685" mass="78231">MSEPNRLIQEKSPYLLQHAHNPVDWYPWDEAAFEKAKQEDKPIFLSIGYSTCHWCHVMERESFEDDEVAHLLNREFVSIKVDREERPDVDHIYMTVCQALTGHGGWPLTVIMTPEKEPFFAGTYYPKKAVQGRPGLMDILEQVAQTWKDEREKVLDVGKKITRAVQTQLKVTESGEIAQEEQMEAYRQFKSSYDPQYGGFGQAPKFPRPHDFLFLLRYWKEQDEPFALSMVEHTLDAMRRGGIYDHIGYGFARYSVDKQWLVPHFEKMLYDNAMLAVAYLEAYQATNDESYAITAREIFTYVLRDMTSSEGGFYSAEDADSEGEEGKFYVWTPEEVKDVLGEEEGTLFCEYYDITPHGNFEKKKSIPNRIDQSLEGFASRKELSETELQKRLEESRQKLFQAREGRVHPHKDDKILTSWNGLMIAALGKGARVLGEEKYAQAAEKAAEFILTKLRNEKGRLLARYRDGEAGILGYVDDYAFLVWGLIELYEATFRPTYLRSALELTHDMLDLFADQEEGGLYFTGKDGEALLTRTKEIYDGATPSGNSVASLNLARLARITGDPELRDEADRQIQAFAGSVSRAPMAFSFFLTAVQFFQGKPKEIVIAGPSGERETEGMLRYVQKKFMPEAVLLFNPEGEGEELTQLVPFVAEQQPADGRATAYVCENYACKTPATTLQELMEQV</sequence>
<proteinExistence type="predicted"/>
<dbReference type="SUPFAM" id="SSF52833">
    <property type="entry name" value="Thioredoxin-like"/>
    <property type="match status" value="1"/>
</dbReference>
<protein>
    <recommendedName>
        <fullName evidence="1">Spermatogenesis-associated protein 20-like TRX domain-containing protein</fullName>
    </recommendedName>
</protein>
<organism evidence="2 3">
    <name type="scientific">Melghirimyces algeriensis</name>
    <dbReference type="NCBI Taxonomy" id="910412"/>
    <lineage>
        <taxon>Bacteria</taxon>
        <taxon>Bacillati</taxon>
        <taxon>Bacillota</taxon>
        <taxon>Bacilli</taxon>
        <taxon>Bacillales</taxon>
        <taxon>Thermoactinomycetaceae</taxon>
        <taxon>Melghirimyces</taxon>
    </lineage>
</organism>
<dbReference type="RefSeq" id="WP_142506543.1">
    <property type="nucleotide sequence ID" value="NZ_FXTI01000012.1"/>
</dbReference>
<dbReference type="InterPro" id="IPR012341">
    <property type="entry name" value="6hp_glycosidase-like_sf"/>
</dbReference>
<evidence type="ECO:0000313" key="2">
    <source>
        <dbReference type="EMBL" id="SMO90401.1"/>
    </source>
</evidence>
<reference evidence="2 3" key="1">
    <citation type="submission" date="2017-05" db="EMBL/GenBank/DDBJ databases">
        <authorList>
            <person name="Varghese N."/>
            <person name="Submissions S."/>
        </authorList>
    </citation>
    <scope>NUCLEOTIDE SEQUENCE [LARGE SCALE GENOMIC DNA]</scope>
    <source>
        <strain evidence="2 3">DSM 45474</strain>
    </source>
</reference>
<dbReference type="PANTHER" id="PTHR42899:SF1">
    <property type="entry name" value="SPERMATOGENESIS-ASSOCIATED PROTEIN 20"/>
    <property type="match status" value="1"/>
</dbReference>
<dbReference type="InterPro" id="IPR004879">
    <property type="entry name" value="Ssp411-like_TRX"/>
</dbReference>
<dbReference type="Pfam" id="PF03190">
    <property type="entry name" value="Thioredox_DsbH"/>
    <property type="match status" value="1"/>
</dbReference>
<feature type="domain" description="Spermatogenesis-associated protein 20-like TRX" evidence="1">
    <location>
        <begin position="4"/>
        <end position="165"/>
    </location>
</feature>
<gene>
    <name evidence="2" type="ORF">SAMN06264849_11256</name>
</gene>
<dbReference type="OrthoDB" id="9762614at2"/>
<dbReference type="Gene3D" id="3.40.30.10">
    <property type="entry name" value="Glutaredoxin"/>
    <property type="match status" value="1"/>
</dbReference>
<dbReference type="PIRSF" id="PIRSF006402">
    <property type="entry name" value="UCP006402_thioredoxin"/>
    <property type="match status" value="1"/>
</dbReference>
<dbReference type="AlphaFoldDB" id="A0A521F456"/>
<dbReference type="InterPro" id="IPR024705">
    <property type="entry name" value="Ssp411"/>
</dbReference>